<evidence type="ECO:0000256" key="7">
    <source>
        <dbReference type="PIRSR" id="PIRSR000524-50"/>
    </source>
</evidence>
<comment type="cofactor">
    <cofactor evidence="1 7">
        <name>pyridoxal 5'-phosphate</name>
        <dbReference type="ChEBI" id="CHEBI:597326"/>
    </cofactor>
</comment>
<dbReference type="PATRIC" id="fig|269796.9.peg.2094"/>
<evidence type="ECO:0000259" key="8">
    <source>
        <dbReference type="Pfam" id="PF00266"/>
    </source>
</evidence>
<dbReference type="eggNOG" id="COG0075">
    <property type="taxonomic scope" value="Bacteria"/>
</dbReference>
<evidence type="ECO:0000256" key="6">
    <source>
        <dbReference type="PIRSR" id="PIRSR000524-1"/>
    </source>
</evidence>
<keyword evidence="10" id="KW-1185">Reference proteome</keyword>
<dbReference type="InterPro" id="IPR000192">
    <property type="entry name" value="Aminotrans_V_dom"/>
</dbReference>
<reference evidence="9 10" key="1">
    <citation type="journal article" date="2011" name="Stand. Genomic Sci.">
        <title>Complete genome sequence of Rhodospirillum rubrum type strain (S1).</title>
        <authorList>
            <person name="Munk A.C."/>
            <person name="Copeland A."/>
            <person name="Lucas S."/>
            <person name="Lapidus A."/>
            <person name="Del Rio T.G."/>
            <person name="Barry K."/>
            <person name="Detter J.C."/>
            <person name="Hammon N."/>
            <person name="Israni S."/>
            <person name="Pitluck S."/>
            <person name="Brettin T."/>
            <person name="Bruce D."/>
            <person name="Han C."/>
            <person name="Tapia R."/>
            <person name="Gilna P."/>
            <person name="Schmutz J."/>
            <person name="Larimer F."/>
            <person name="Land M."/>
            <person name="Kyrpides N.C."/>
            <person name="Mavromatis K."/>
            <person name="Richardson P."/>
            <person name="Rohde M."/>
            <person name="Goker M."/>
            <person name="Klenk H.P."/>
            <person name="Zhang Y."/>
            <person name="Roberts G.P."/>
            <person name="Reslewic S."/>
            <person name="Schwartz D.C."/>
        </authorList>
    </citation>
    <scope>NUCLEOTIDE SEQUENCE [LARGE SCALE GENOMIC DNA]</scope>
    <source>
        <strain evidence="10">ATCC 11170 / ATH 1.1.1 / DSM 467 / LMG 4362 / NCIMB 8255 / S1</strain>
    </source>
</reference>
<dbReference type="InterPro" id="IPR015421">
    <property type="entry name" value="PyrdxlP-dep_Trfase_major"/>
</dbReference>
<evidence type="ECO:0000256" key="4">
    <source>
        <dbReference type="ARBA" id="ARBA00022679"/>
    </source>
</evidence>
<dbReference type="PANTHER" id="PTHR21152:SF24">
    <property type="entry name" value="ALANINE--GLYOXYLATE AMINOTRANSFERASE 1"/>
    <property type="match status" value="1"/>
</dbReference>
<sequence length="388" mass="39919">MAPPSPPLMLTTGPVTAYPEVSEALSRPILYDGDDAFRGYYAQVLAMLGRVMGLSTPPVILQGEAILGIEAAAAGLIGPKDVVLNLVSGVYGQGFGRYALRAGAEVIELAVPFDAAIDPADVARSLRARPDIGVVAVCHHDTPSGTLNPLADIGAVVAAHGALLIVDAVSSFGGMEVFPEAVAADLFITSPAKCLGGTPGLSLLGVSDRAWAKMRANPQAPRGSFLSLLDWQDVIEDGRTFPVTPSIAEIYGLEAALARHLAEGERAVWARHALTARATRAGILALGLALWPTSEALCSPTTTAIRIPDGLSDKALRDHARDRSGVLLSLGRGATAGKVLRIGHMGPAAQPDHALRAVAALAAAASAQGLAVDRPAGESAVRAVIDGM</sequence>
<comment type="similarity">
    <text evidence="2">Belongs to the class-V pyridoxal-phosphate-dependent aminotransferase family.</text>
</comment>
<dbReference type="EnsemblBacteria" id="ABC22810">
    <property type="protein sequence ID" value="ABC22810"/>
    <property type="gene ID" value="Rru_A2010"/>
</dbReference>
<dbReference type="PIRSF" id="PIRSF000524">
    <property type="entry name" value="SPT"/>
    <property type="match status" value="1"/>
</dbReference>
<evidence type="ECO:0000256" key="5">
    <source>
        <dbReference type="ARBA" id="ARBA00022898"/>
    </source>
</evidence>
<dbReference type="InterPro" id="IPR015424">
    <property type="entry name" value="PyrdxlP-dep_Trfase"/>
</dbReference>
<dbReference type="GO" id="GO:0019265">
    <property type="term" value="P:glycine biosynthetic process, by transamination of glyoxylate"/>
    <property type="evidence" value="ECO:0007669"/>
    <property type="project" value="TreeGrafter"/>
</dbReference>
<dbReference type="AlphaFoldDB" id="Q2RST5"/>
<accession>Q2RST5</accession>
<dbReference type="GO" id="GO:0008453">
    <property type="term" value="F:alanine-glyoxylate transaminase activity"/>
    <property type="evidence" value="ECO:0007669"/>
    <property type="project" value="TreeGrafter"/>
</dbReference>
<feature type="modified residue" description="N6-(pyridoxal phosphate)lysine" evidence="7">
    <location>
        <position position="193"/>
    </location>
</feature>
<protein>
    <submittedName>
        <fullName evidence="9">Aminotransferase, class V</fullName>
        <ecNumber evidence="9">2.6.1.51</ecNumber>
    </submittedName>
</protein>
<dbReference type="SUPFAM" id="SSF53383">
    <property type="entry name" value="PLP-dependent transferases"/>
    <property type="match status" value="1"/>
</dbReference>
<dbReference type="Gene3D" id="3.40.640.10">
    <property type="entry name" value="Type I PLP-dependent aspartate aminotransferase-like (Major domain)"/>
    <property type="match status" value="1"/>
</dbReference>
<dbReference type="PhylomeDB" id="Q2RST5"/>
<evidence type="ECO:0000313" key="9">
    <source>
        <dbReference type="EMBL" id="ABC22810.1"/>
    </source>
</evidence>
<dbReference type="KEGG" id="rru:Rru_A2010"/>
<dbReference type="Proteomes" id="UP000001929">
    <property type="component" value="Chromosome"/>
</dbReference>
<evidence type="ECO:0000256" key="3">
    <source>
        <dbReference type="ARBA" id="ARBA00022576"/>
    </source>
</evidence>
<feature type="binding site" evidence="6">
    <location>
        <position position="341"/>
    </location>
    <ligand>
        <name>substrate</name>
    </ligand>
</feature>
<keyword evidence="3 9" id="KW-0032">Aminotransferase</keyword>
<feature type="domain" description="Aminotransferase class V" evidence="8">
    <location>
        <begin position="98"/>
        <end position="312"/>
    </location>
</feature>
<organism evidence="9 10">
    <name type="scientific">Rhodospirillum rubrum (strain ATCC 11170 / ATH 1.1.1 / DSM 467 / LMG 4362 / NCIMB 8255 / S1)</name>
    <dbReference type="NCBI Taxonomy" id="269796"/>
    <lineage>
        <taxon>Bacteria</taxon>
        <taxon>Pseudomonadati</taxon>
        <taxon>Pseudomonadota</taxon>
        <taxon>Alphaproteobacteria</taxon>
        <taxon>Rhodospirillales</taxon>
        <taxon>Rhodospirillaceae</taxon>
        <taxon>Rhodospirillum</taxon>
    </lineage>
</organism>
<dbReference type="InterPro" id="IPR024169">
    <property type="entry name" value="SP_NH2Trfase/AEP_transaminase"/>
</dbReference>
<proteinExistence type="inferred from homology"/>
<dbReference type="RefSeq" id="WP_011389763.1">
    <property type="nucleotide sequence ID" value="NC_007643.1"/>
</dbReference>
<name>Q2RST5_RHORT</name>
<dbReference type="Pfam" id="PF00266">
    <property type="entry name" value="Aminotran_5"/>
    <property type="match status" value="1"/>
</dbReference>
<dbReference type="EC" id="2.6.1.51" evidence="9"/>
<keyword evidence="4 9" id="KW-0808">Transferase</keyword>
<keyword evidence="5 7" id="KW-0663">Pyridoxal phosphate</keyword>
<dbReference type="HOGENOM" id="CLU_027686_1_1_5"/>
<evidence type="ECO:0000256" key="1">
    <source>
        <dbReference type="ARBA" id="ARBA00001933"/>
    </source>
</evidence>
<dbReference type="Gene3D" id="3.90.1150.10">
    <property type="entry name" value="Aspartate Aminotransferase, domain 1"/>
    <property type="match status" value="1"/>
</dbReference>
<gene>
    <name evidence="9" type="ordered locus">Rru_A2010</name>
</gene>
<evidence type="ECO:0000256" key="2">
    <source>
        <dbReference type="ARBA" id="ARBA00009236"/>
    </source>
</evidence>
<evidence type="ECO:0000313" key="10">
    <source>
        <dbReference type="Proteomes" id="UP000001929"/>
    </source>
</evidence>
<dbReference type="GO" id="GO:0004760">
    <property type="term" value="F:L-serine-pyruvate transaminase activity"/>
    <property type="evidence" value="ECO:0007669"/>
    <property type="project" value="UniProtKB-EC"/>
</dbReference>
<dbReference type="EMBL" id="CP000230">
    <property type="protein sequence ID" value="ABC22810.1"/>
    <property type="molecule type" value="Genomic_DNA"/>
</dbReference>
<dbReference type="InterPro" id="IPR015422">
    <property type="entry name" value="PyrdxlP-dep_Trfase_small"/>
</dbReference>
<dbReference type="STRING" id="269796.Rru_A2010"/>
<dbReference type="PANTHER" id="PTHR21152">
    <property type="entry name" value="AMINOTRANSFERASE CLASS V"/>
    <property type="match status" value="1"/>
</dbReference>